<dbReference type="CDD" id="cd03224">
    <property type="entry name" value="ABC_TM1139_LivF_branched"/>
    <property type="match status" value="1"/>
</dbReference>
<dbReference type="SMART" id="SM00382">
    <property type="entry name" value="AAA"/>
    <property type="match status" value="1"/>
</dbReference>
<comment type="caution">
    <text evidence="7">The sequence shown here is derived from an EMBL/GenBank/DDBJ whole genome shotgun (WGS) entry which is preliminary data.</text>
</comment>
<evidence type="ECO:0000256" key="5">
    <source>
        <dbReference type="ARBA" id="ARBA00022970"/>
    </source>
</evidence>
<keyword evidence="3" id="KW-0547">Nucleotide-binding</keyword>
<keyword evidence="5" id="KW-0029">Amino-acid transport</keyword>
<dbReference type="GO" id="GO:0005524">
    <property type="term" value="F:ATP binding"/>
    <property type="evidence" value="ECO:0007669"/>
    <property type="project" value="UniProtKB-KW"/>
</dbReference>
<dbReference type="EMBL" id="WJHE01001121">
    <property type="protein sequence ID" value="MST34641.1"/>
    <property type="molecule type" value="Genomic_DNA"/>
</dbReference>
<dbReference type="InterPro" id="IPR003439">
    <property type="entry name" value="ABC_transporter-like_ATP-bd"/>
</dbReference>
<organism evidence="7 8">
    <name type="scientific">Acidiferrimicrobium australe</name>
    <dbReference type="NCBI Taxonomy" id="2664430"/>
    <lineage>
        <taxon>Bacteria</taxon>
        <taxon>Bacillati</taxon>
        <taxon>Actinomycetota</taxon>
        <taxon>Acidimicrobiia</taxon>
        <taxon>Acidimicrobiales</taxon>
        <taxon>Acidimicrobiaceae</taxon>
        <taxon>Acidiferrimicrobium</taxon>
    </lineage>
</organism>
<evidence type="ECO:0000259" key="6">
    <source>
        <dbReference type="PROSITE" id="PS50893"/>
    </source>
</evidence>
<evidence type="ECO:0000313" key="8">
    <source>
        <dbReference type="Proteomes" id="UP000437736"/>
    </source>
</evidence>
<evidence type="ECO:0000256" key="2">
    <source>
        <dbReference type="ARBA" id="ARBA00022448"/>
    </source>
</evidence>
<dbReference type="Proteomes" id="UP000437736">
    <property type="component" value="Unassembled WGS sequence"/>
</dbReference>
<evidence type="ECO:0000256" key="3">
    <source>
        <dbReference type="ARBA" id="ARBA00022741"/>
    </source>
</evidence>
<dbReference type="InterPro" id="IPR052156">
    <property type="entry name" value="BCAA_Transport_ATP-bd_LivF"/>
</dbReference>
<evidence type="ECO:0000256" key="1">
    <source>
        <dbReference type="ARBA" id="ARBA00005417"/>
    </source>
</evidence>
<comment type="similarity">
    <text evidence="1">Belongs to the ABC transporter superfamily.</text>
</comment>
<dbReference type="Pfam" id="PF00005">
    <property type="entry name" value="ABC_tran"/>
    <property type="match status" value="1"/>
</dbReference>
<dbReference type="SUPFAM" id="SSF52540">
    <property type="entry name" value="P-loop containing nucleoside triphosphate hydrolases"/>
    <property type="match status" value="1"/>
</dbReference>
<dbReference type="InterPro" id="IPR017871">
    <property type="entry name" value="ABC_transporter-like_CS"/>
</dbReference>
<name>A0ABW9QYJ7_9ACTN</name>
<feature type="non-terminal residue" evidence="7">
    <location>
        <position position="268"/>
    </location>
</feature>
<feature type="domain" description="ABC transporter" evidence="6">
    <location>
        <begin position="18"/>
        <end position="250"/>
    </location>
</feature>
<keyword evidence="8" id="KW-1185">Reference proteome</keyword>
<dbReference type="InterPro" id="IPR003593">
    <property type="entry name" value="AAA+_ATPase"/>
</dbReference>
<evidence type="ECO:0000256" key="4">
    <source>
        <dbReference type="ARBA" id="ARBA00022840"/>
    </source>
</evidence>
<dbReference type="PROSITE" id="PS50893">
    <property type="entry name" value="ABC_TRANSPORTER_2"/>
    <property type="match status" value="1"/>
</dbReference>
<gene>
    <name evidence="7" type="ORF">GHK86_18170</name>
</gene>
<dbReference type="Gene3D" id="3.40.50.300">
    <property type="entry name" value="P-loop containing nucleotide triphosphate hydrolases"/>
    <property type="match status" value="1"/>
</dbReference>
<dbReference type="PANTHER" id="PTHR43820:SF4">
    <property type="entry name" value="HIGH-AFFINITY BRANCHED-CHAIN AMINO ACID TRANSPORT ATP-BINDING PROTEIN LIVF"/>
    <property type="match status" value="1"/>
</dbReference>
<keyword evidence="4 7" id="KW-0067">ATP-binding</keyword>
<dbReference type="PANTHER" id="PTHR43820">
    <property type="entry name" value="HIGH-AFFINITY BRANCHED-CHAIN AMINO ACID TRANSPORT ATP-BINDING PROTEIN LIVF"/>
    <property type="match status" value="1"/>
</dbReference>
<proteinExistence type="inferred from homology"/>
<keyword evidence="2" id="KW-0813">Transport</keyword>
<protein>
    <submittedName>
        <fullName evidence="7">ATP-binding cassette domain-containing protein</fullName>
    </submittedName>
</protein>
<sequence length="268" mass="28538">MEEGEGVTSATHRPVPFLEVEGLSAGYNRVPIVHDVSVRVGLGEVALVMGPNGAGKSTLIKAITGELAALSGRIVLDGRDVTRLREEDRNAAGIGYVPQVRDVFGPLTVSENLEMGGYRLKKAEIAERESEIFELFPQLPPLRRRVARTLSGGERKMLAIGRALMAQPRLVVLDEPTAGLAPGIARSVLHDIVARLAESGRALLLIEQRVSLGLEVASWGYVLTDGRLRLEESCADLRARPDLATLFLGQGGVRMAGAGQPGGAHVSG</sequence>
<dbReference type="PROSITE" id="PS00211">
    <property type="entry name" value="ABC_TRANSPORTER_1"/>
    <property type="match status" value="1"/>
</dbReference>
<accession>A0ABW9QYJ7</accession>
<reference evidence="7 8" key="1">
    <citation type="submission" date="2019-11" db="EMBL/GenBank/DDBJ databases">
        <title>Acidiferrimicrobium australis gen. nov., sp. nov., an acidophilic and obligately heterotrophic, member of the Actinobacteria that catalyses dissimilatory oxido- reduction of iron isolated from metal-rich acidic water in Chile.</title>
        <authorList>
            <person name="Gonzalez D."/>
            <person name="Huber K."/>
            <person name="Hedrich S."/>
            <person name="Rojas-Villalobos C."/>
            <person name="Quatrini R."/>
            <person name="Dinamarca M.A."/>
            <person name="Schwarz A."/>
            <person name="Canales C."/>
            <person name="Nancucheo I."/>
        </authorList>
    </citation>
    <scope>NUCLEOTIDE SEQUENCE [LARGE SCALE GENOMIC DNA]</scope>
    <source>
        <strain evidence="7 8">USS-CCA1</strain>
    </source>
</reference>
<dbReference type="InterPro" id="IPR027417">
    <property type="entry name" value="P-loop_NTPase"/>
</dbReference>
<evidence type="ECO:0000313" key="7">
    <source>
        <dbReference type="EMBL" id="MST34641.1"/>
    </source>
</evidence>